<dbReference type="AlphaFoldDB" id="A0A7S3LUS7"/>
<evidence type="ECO:0000313" key="7">
    <source>
        <dbReference type="EMBL" id="CAE0265387.1"/>
    </source>
</evidence>
<dbReference type="SUPFAM" id="SSF56784">
    <property type="entry name" value="HAD-like"/>
    <property type="match status" value="1"/>
</dbReference>
<dbReference type="Gene3D" id="3.40.50.1000">
    <property type="entry name" value="HAD superfamily/HAD-like"/>
    <property type="match status" value="1"/>
</dbReference>
<dbReference type="SMART" id="SM00577">
    <property type="entry name" value="CPDc"/>
    <property type="match status" value="1"/>
</dbReference>
<gene>
    <name evidence="7" type="ORF">PBIL07802_LOCUS27723</name>
</gene>
<accession>A0A7S3LUS7</accession>
<feature type="compositionally biased region" description="Basic and acidic residues" evidence="5">
    <location>
        <begin position="1"/>
        <end position="21"/>
    </location>
</feature>
<feature type="region of interest" description="Disordered" evidence="5">
    <location>
        <begin position="145"/>
        <end position="266"/>
    </location>
</feature>
<protein>
    <recommendedName>
        <fullName evidence="6">FCP1 homology domain-containing protein</fullName>
    </recommendedName>
</protein>
<dbReference type="PANTHER" id="PTHR12210">
    <property type="entry name" value="DULLARD PROTEIN PHOSPHATASE"/>
    <property type="match status" value="1"/>
</dbReference>
<comment type="similarity">
    <text evidence="4">Belongs to the CTDSPL2 family.</text>
</comment>
<feature type="compositionally biased region" description="Basic and acidic residues" evidence="5">
    <location>
        <begin position="195"/>
        <end position="212"/>
    </location>
</feature>
<keyword evidence="2" id="KW-0904">Protein phosphatase</keyword>
<evidence type="ECO:0000256" key="5">
    <source>
        <dbReference type="SAM" id="MobiDB-lite"/>
    </source>
</evidence>
<dbReference type="GO" id="GO:0004721">
    <property type="term" value="F:phosphoprotein phosphatase activity"/>
    <property type="evidence" value="ECO:0007669"/>
    <property type="project" value="UniProtKB-KW"/>
</dbReference>
<dbReference type="EMBL" id="HBIB01042265">
    <property type="protein sequence ID" value="CAE0265387.1"/>
    <property type="molecule type" value="Transcribed_RNA"/>
</dbReference>
<feature type="compositionally biased region" description="Basic and acidic residues" evidence="5">
    <location>
        <begin position="236"/>
        <end position="254"/>
    </location>
</feature>
<evidence type="ECO:0000256" key="3">
    <source>
        <dbReference type="ARBA" id="ARBA00037324"/>
    </source>
</evidence>
<name>A0A7S3LUS7_9EUKA</name>
<dbReference type="GO" id="GO:0005634">
    <property type="term" value="C:nucleus"/>
    <property type="evidence" value="ECO:0007669"/>
    <property type="project" value="UniProtKB-ARBA"/>
</dbReference>
<dbReference type="FunFam" id="3.40.50.1000:FF:000015">
    <property type="entry name" value="CTD small phosphatase-like protein 2"/>
    <property type="match status" value="1"/>
</dbReference>
<reference evidence="7" key="1">
    <citation type="submission" date="2021-01" db="EMBL/GenBank/DDBJ databases">
        <authorList>
            <person name="Corre E."/>
            <person name="Pelletier E."/>
            <person name="Niang G."/>
            <person name="Scheremetjew M."/>
            <person name="Finn R."/>
            <person name="Kale V."/>
            <person name="Holt S."/>
            <person name="Cochrane G."/>
            <person name="Meng A."/>
            <person name="Brown T."/>
            <person name="Cohen L."/>
        </authorList>
    </citation>
    <scope>NUCLEOTIDE SEQUENCE</scope>
    <source>
        <strain evidence="7">NIES-2562</strain>
    </source>
</reference>
<dbReference type="InterPro" id="IPR050365">
    <property type="entry name" value="TIM50"/>
</dbReference>
<organism evidence="7">
    <name type="scientific">Palpitomonas bilix</name>
    <dbReference type="NCBI Taxonomy" id="652834"/>
    <lineage>
        <taxon>Eukaryota</taxon>
        <taxon>Eukaryota incertae sedis</taxon>
    </lineage>
</organism>
<evidence type="ECO:0000256" key="2">
    <source>
        <dbReference type="ARBA" id="ARBA00022912"/>
    </source>
</evidence>
<feature type="compositionally biased region" description="Basic and acidic residues" evidence="5">
    <location>
        <begin position="167"/>
        <end position="176"/>
    </location>
</feature>
<dbReference type="InterPro" id="IPR004274">
    <property type="entry name" value="FCP1_dom"/>
</dbReference>
<sequence length="508" mass="56917">MTSTRRERAQKRVQEEEKKLESPSQQELPKSLSDVRKLAREDAAARGAGSSPIFSAPQTRSGSSKLLSPSFSRVKEMEKEGEDPSSLVANLSKQMETASSSEHAAHSGTVEEEEELFSPHYSLAKLKQNEKLKEVEEKAEAALERVIADANVPRLSPVPKKRRKLGMGKEGERSGSDEETAGSGSEEEEREEMEEDKKKERETSEEEHKKEEEEAGVDEESTTAMEIDQAISETVGGEKTDGTCKVESTGKAEEGVSEQQTTQVEEEEETVLSTEEFNQYALIAALPMLTVQRSQISVPCLPPKAEGSPPVTIVLDLDETLVHATTQKDDRHDIMFDVEFGPAVYNVYVKKRPRVMEFLRAASSMFEVVVFTASQKVYADRLLDILDKDTKYIEHRLFRDSCVIVEGNYLKDLTVLGRDMSKVFIIDNSPVAFGLQVDNGIPIESWYDDQSDIELDKMLPFLRELSTCDDVRPLIRQHYCVYKKVGMVRKQLDIKEVGGETGEGDEYA</sequence>
<evidence type="ECO:0000256" key="4">
    <source>
        <dbReference type="ARBA" id="ARBA00038355"/>
    </source>
</evidence>
<dbReference type="NCBIfam" id="TIGR02251">
    <property type="entry name" value="HIF-SF_euk"/>
    <property type="match status" value="1"/>
</dbReference>
<dbReference type="InterPro" id="IPR036412">
    <property type="entry name" value="HAD-like_sf"/>
</dbReference>
<evidence type="ECO:0000256" key="1">
    <source>
        <dbReference type="ARBA" id="ARBA00022801"/>
    </source>
</evidence>
<dbReference type="Pfam" id="PF03031">
    <property type="entry name" value="NIF"/>
    <property type="match status" value="1"/>
</dbReference>
<feature type="compositionally biased region" description="Acidic residues" evidence="5">
    <location>
        <begin position="177"/>
        <end position="194"/>
    </location>
</feature>
<feature type="compositionally biased region" description="Low complexity" evidence="5">
    <location>
        <begin position="61"/>
        <end position="72"/>
    </location>
</feature>
<evidence type="ECO:0000259" key="6">
    <source>
        <dbReference type="PROSITE" id="PS50969"/>
    </source>
</evidence>
<feature type="compositionally biased region" description="Polar residues" evidence="5">
    <location>
        <begin position="87"/>
        <end position="97"/>
    </location>
</feature>
<keyword evidence="1" id="KW-0378">Hydrolase</keyword>
<comment type="function">
    <text evidence="3">Probable phosphatase.</text>
</comment>
<feature type="compositionally biased region" description="Basic and acidic residues" evidence="5">
    <location>
        <begin position="33"/>
        <end position="44"/>
    </location>
</feature>
<dbReference type="InterPro" id="IPR023214">
    <property type="entry name" value="HAD_sf"/>
</dbReference>
<feature type="region of interest" description="Disordered" evidence="5">
    <location>
        <begin position="1"/>
        <end position="116"/>
    </location>
</feature>
<dbReference type="PROSITE" id="PS50969">
    <property type="entry name" value="FCP1"/>
    <property type="match status" value="1"/>
</dbReference>
<dbReference type="InterPro" id="IPR011948">
    <property type="entry name" value="Dullard_phosphatase"/>
</dbReference>
<proteinExistence type="inferred from homology"/>
<dbReference type="CDD" id="cd07521">
    <property type="entry name" value="HAD_FCP1-like"/>
    <property type="match status" value="1"/>
</dbReference>
<feature type="domain" description="FCP1 homology" evidence="6">
    <location>
        <begin position="306"/>
        <end position="465"/>
    </location>
</feature>